<dbReference type="InterPro" id="IPR035906">
    <property type="entry name" value="MetI-like_sf"/>
</dbReference>
<evidence type="ECO:0000259" key="9">
    <source>
        <dbReference type="PROSITE" id="PS50928"/>
    </source>
</evidence>
<keyword evidence="5 7" id="KW-1133">Transmembrane helix</keyword>
<evidence type="ECO:0000256" key="5">
    <source>
        <dbReference type="ARBA" id="ARBA00022989"/>
    </source>
</evidence>
<keyword evidence="6 7" id="KW-0472">Membrane</keyword>
<dbReference type="Pfam" id="PF00528">
    <property type="entry name" value="BPD_transp_1"/>
    <property type="match status" value="1"/>
</dbReference>
<comment type="caution">
    <text evidence="10">The sequence shown here is derived from an EMBL/GenBank/DDBJ whole genome shotgun (WGS) entry which is preliminary data.</text>
</comment>
<evidence type="ECO:0000256" key="2">
    <source>
        <dbReference type="ARBA" id="ARBA00022448"/>
    </source>
</evidence>
<evidence type="ECO:0000256" key="1">
    <source>
        <dbReference type="ARBA" id="ARBA00004651"/>
    </source>
</evidence>
<feature type="transmembrane region" description="Helical" evidence="7">
    <location>
        <begin position="180"/>
        <end position="204"/>
    </location>
</feature>
<keyword evidence="2 7" id="KW-0813">Transport</keyword>
<feature type="domain" description="ABC transmembrane type-1" evidence="9">
    <location>
        <begin position="92"/>
        <end position="305"/>
    </location>
</feature>
<evidence type="ECO:0000256" key="6">
    <source>
        <dbReference type="ARBA" id="ARBA00023136"/>
    </source>
</evidence>
<evidence type="ECO:0000313" key="11">
    <source>
        <dbReference type="Proteomes" id="UP001596011"/>
    </source>
</evidence>
<reference evidence="11" key="1">
    <citation type="journal article" date="2019" name="Int. J. Syst. Evol. Microbiol.">
        <title>The Global Catalogue of Microorganisms (GCM) 10K type strain sequencing project: providing services to taxonomists for standard genome sequencing and annotation.</title>
        <authorList>
            <consortium name="The Broad Institute Genomics Platform"/>
            <consortium name="The Broad Institute Genome Sequencing Center for Infectious Disease"/>
            <person name="Wu L."/>
            <person name="Ma J."/>
        </authorList>
    </citation>
    <scope>NUCLEOTIDE SEQUENCE [LARGE SCALE GENOMIC DNA]</scope>
    <source>
        <strain evidence="11">CCUG 42722</strain>
    </source>
</reference>
<keyword evidence="3" id="KW-1003">Cell membrane</keyword>
<evidence type="ECO:0000256" key="7">
    <source>
        <dbReference type="RuleBase" id="RU363032"/>
    </source>
</evidence>
<sequence>MTLTTSGPSSSSAPVAEEDGRRVRRRRHSRYLLAPFVFTVGTAVLFGLFFLWPGVLGLSYSLTDFRGWGDLEFVGLANYLELFQDSEFYQSLGRTFVYAVFSVPVGYVLALAMAVALTSKGARGKTPARIIFFMPWLVSPIIAGVIWRWMFGESFGFVNYIIQLLGGEAVPWASNADLSLFVAVLASAWGGAAFNMLLFIAAISNVPQSYYEAAELDGANGWERFWYITLPSIAPTSVLVILLSSLGSMKEFAMIQALNGGGPGTQNRLVVQYIYETGFERSLVGYAAAASMVLLVILMVIAIIQLRISKRNNAW</sequence>
<dbReference type="CDD" id="cd06261">
    <property type="entry name" value="TM_PBP2"/>
    <property type="match status" value="1"/>
</dbReference>
<dbReference type="PANTHER" id="PTHR30193">
    <property type="entry name" value="ABC TRANSPORTER PERMEASE PROTEIN"/>
    <property type="match status" value="1"/>
</dbReference>
<evidence type="ECO:0000256" key="4">
    <source>
        <dbReference type="ARBA" id="ARBA00022692"/>
    </source>
</evidence>
<name>A0ABV9HNB1_9MICO</name>
<comment type="subcellular location">
    <subcellularLocation>
        <location evidence="1 7">Cell membrane</location>
        <topology evidence="1 7">Multi-pass membrane protein</topology>
    </subcellularLocation>
</comment>
<protein>
    <submittedName>
        <fullName evidence="10">Carbohydrate ABC transporter permease</fullName>
    </submittedName>
</protein>
<comment type="similarity">
    <text evidence="7">Belongs to the binding-protein-dependent transport system permease family.</text>
</comment>
<organism evidence="10 11">
    <name type="scientific">Promicromonospora alba</name>
    <dbReference type="NCBI Taxonomy" id="1616110"/>
    <lineage>
        <taxon>Bacteria</taxon>
        <taxon>Bacillati</taxon>
        <taxon>Actinomycetota</taxon>
        <taxon>Actinomycetes</taxon>
        <taxon>Micrococcales</taxon>
        <taxon>Promicromonosporaceae</taxon>
        <taxon>Promicromonospora</taxon>
    </lineage>
</organism>
<dbReference type="SUPFAM" id="SSF161098">
    <property type="entry name" value="MetI-like"/>
    <property type="match status" value="1"/>
</dbReference>
<proteinExistence type="inferred from homology"/>
<dbReference type="RefSeq" id="WP_377138017.1">
    <property type="nucleotide sequence ID" value="NZ_JBHSFI010000005.1"/>
</dbReference>
<gene>
    <name evidence="10" type="ORF">ACFO6V_19200</name>
</gene>
<dbReference type="Proteomes" id="UP001596011">
    <property type="component" value="Unassembled WGS sequence"/>
</dbReference>
<feature type="region of interest" description="Disordered" evidence="8">
    <location>
        <begin position="1"/>
        <end position="21"/>
    </location>
</feature>
<feature type="transmembrane region" description="Helical" evidence="7">
    <location>
        <begin position="130"/>
        <end position="150"/>
    </location>
</feature>
<feature type="transmembrane region" description="Helical" evidence="7">
    <location>
        <begin position="96"/>
        <end position="118"/>
    </location>
</feature>
<dbReference type="InterPro" id="IPR051393">
    <property type="entry name" value="ABC_transporter_permease"/>
</dbReference>
<evidence type="ECO:0000256" key="3">
    <source>
        <dbReference type="ARBA" id="ARBA00022475"/>
    </source>
</evidence>
<feature type="transmembrane region" description="Helical" evidence="7">
    <location>
        <begin position="283"/>
        <end position="304"/>
    </location>
</feature>
<feature type="transmembrane region" description="Helical" evidence="7">
    <location>
        <begin position="225"/>
        <end position="246"/>
    </location>
</feature>
<dbReference type="Gene3D" id="1.10.3720.10">
    <property type="entry name" value="MetI-like"/>
    <property type="match status" value="1"/>
</dbReference>
<dbReference type="PROSITE" id="PS50928">
    <property type="entry name" value="ABC_TM1"/>
    <property type="match status" value="1"/>
</dbReference>
<feature type="transmembrane region" description="Helical" evidence="7">
    <location>
        <begin position="31"/>
        <end position="52"/>
    </location>
</feature>
<dbReference type="InterPro" id="IPR000515">
    <property type="entry name" value="MetI-like"/>
</dbReference>
<accession>A0ABV9HNB1</accession>
<dbReference type="PANTHER" id="PTHR30193:SF37">
    <property type="entry name" value="INNER MEMBRANE ABC TRANSPORTER PERMEASE PROTEIN YCJO"/>
    <property type="match status" value="1"/>
</dbReference>
<keyword evidence="11" id="KW-1185">Reference proteome</keyword>
<evidence type="ECO:0000256" key="8">
    <source>
        <dbReference type="SAM" id="MobiDB-lite"/>
    </source>
</evidence>
<dbReference type="EMBL" id="JBHSFI010000005">
    <property type="protein sequence ID" value="MFC4630380.1"/>
    <property type="molecule type" value="Genomic_DNA"/>
</dbReference>
<evidence type="ECO:0000313" key="10">
    <source>
        <dbReference type="EMBL" id="MFC4630380.1"/>
    </source>
</evidence>
<keyword evidence="4 7" id="KW-0812">Transmembrane</keyword>
<feature type="compositionally biased region" description="Polar residues" evidence="8">
    <location>
        <begin position="1"/>
        <end position="13"/>
    </location>
</feature>